<feature type="transmembrane region" description="Helical" evidence="7">
    <location>
        <begin position="338"/>
        <end position="357"/>
    </location>
</feature>
<dbReference type="EMBL" id="AP022560">
    <property type="protein sequence ID" value="BBW99088.1"/>
    <property type="molecule type" value="Genomic_DNA"/>
</dbReference>
<dbReference type="KEGG" id="mmor:MMOR_00250"/>
<feature type="transmembrane region" description="Helical" evidence="7">
    <location>
        <begin position="363"/>
        <end position="380"/>
    </location>
</feature>
<dbReference type="AlphaFoldDB" id="A0AAD1M493"/>
<proteinExistence type="inferred from homology"/>
<evidence type="ECO:0000256" key="3">
    <source>
        <dbReference type="ARBA" id="ARBA00022475"/>
    </source>
</evidence>
<dbReference type="InterPro" id="IPR044049">
    <property type="entry name" value="EccD_transm"/>
</dbReference>
<comment type="similarity">
    <text evidence="2">Belongs to the EccD/Snm4 family.</text>
</comment>
<keyword evidence="6 7" id="KW-0472">Membrane</keyword>
<feature type="transmembrane region" description="Helical" evidence="7">
    <location>
        <begin position="417"/>
        <end position="440"/>
    </location>
</feature>
<feature type="domain" description="EccD-like transmembrane" evidence="8">
    <location>
        <begin position="142"/>
        <end position="478"/>
    </location>
</feature>
<feature type="transmembrane region" description="Helical" evidence="7">
    <location>
        <begin position="222"/>
        <end position="240"/>
    </location>
</feature>
<evidence type="ECO:0000256" key="4">
    <source>
        <dbReference type="ARBA" id="ARBA00022692"/>
    </source>
</evidence>
<dbReference type="Pfam" id="PF19053">
    <property type="entry name" value="EccD"/>
    <property type="match status" value="1"/>
</dbReference>
<keyword evidence="5 7" id="KW-1133">Transmembrane helix</keyword>
<evidence type="ECO:0000256" key="2">
    <source>
        <dbReference type="ARBA" id="ARBA00006162"/>
    </source>
</evidence>
<organism evidence="9 10">
    <name type="scientific">Mycolicibacterium moriokaense</name>
    <dbReference type="NCBI Taxonomy" id="39691"/>
    <lineage>
        <taxon>Bacteria</taxon>
        <taxon>Bacillati</taxon>
        <taxon>Actinomycetota</taxon>
        <taxon>Actinomycetes</taxon>
        <taxon>Mycobacteriales</taxon>
        <taxon>Mycobacteriaceae</taxon>
        <taxon>Mycolicibacterium</taxon>
    </lineage>
</organism>
<dbReference type="Proteomes" id="UP000466681">
    <property type="component" value="Chromosome"/>
</dbReference>
<dbReference type="GO" id="GO:0005886">
    <property type="term" value="C:plasma membrane"/>
    <property type="evidence" value="ECO:0007669"/>
    <property type="project" value="UniProtKB-SubCell"/>
</dbReference>
<evidence type="ECO:0000313" key="9">
    <source>
        <dbReference type="EMBL" id="BBW99088.1"/>
    </source>
</evidence>
<comment type="subcellular location">
    <subcellularLocation>
        <location evidence="1">Cell membrane</location>
        <topology evidence="1">Multi-pass membrane protein</topology>
    </subcellularLocation>
</comment>
<keyword evidence="3" id="KW-1003">Cell membrane</keyword>
<keyword evidence="10" id="KW-1185">Reference proteome</keyword>
<sequence length="481" mass="48771">MASDSQLNGSTSLAAMPIVRVAVLAAGSPDEPGGGRVTDMALPTELPLREILPAVRRMALATEANDTDDTGLAPLSLAPIGGAPFSLDATLNTVGVVDGDLLALQPLPAGPPAPRIVEDIGDAAVIFSAAREKPWGTDHIQRGASLSVVALILIGTAFATVHRLTTGGYGGLFAASGIALATVLATLVAWGRSPKLATALSIAALVPIAAALGMAVPGGPSSSAVLLAAAGVTAWAIVSITVGERAIAVFTAVAVVGVGTLVTAGAAAIWQLNTVVIASILIVLALVVTVQAAQLSAAWARLPVPVIPAPGDPTPPSPSLKVLEDLPRRVRVSDSHQTGFIAGGVLLATTGALLLAGPPGVSYWAWYVVGAVALGAALRARVWDSAPCKAWLLGQPFLMAAAFLAVFAAEARYIEAWWALGALAALTAVFVFAALVPRVASPDTYSLPMRRLVGFLASGVDASLIPVLAYLVGLFAWVLNR</sequence>
<reference evidence="9 10" key="1">
    <citation type="journal article" date="2019" name="Emerg. Microbes Infect.">
        <title>Comprehensive subspecies identification of 175 nontuberculous mycobacteria species based on 7547 genomic profiles.</title>
        <authorList>
            <person name="Matsumoto Y."/>
            <person name="Kinjo T."/>
            <person name="Motooka D."/>
            <person name="Nabeya D."/>
            <person name="Jung N."/>
            <person name="Uechi K."/>
            <person name="Horii T."/>
            <person name="Iida T."/>
            <person name="Fujita J."/>
            <person name="Nakamura S."/>
        </authorList>
    </citation>
    <scope>NUCLEOTIDE SEQUENCE [LARGE SCALE GENOMIC DNA]</scope>
    <source>
        <strain evidence="9 10">JCM 6375</strain>
    </source>
</reference>
<evidence type="ECO:0000256" key="6">
    <source>
        <dbReference type="ARBA" id="ARBA00023136"/>
    </source>
</evidence>
<dbReference type="Pfam" id="PF08817">
    <property type="entry name" value="YukD"/>
    <property type="match status" value="1"/>
</dbReference>
<dbReference type="NCBIfam" id="TIGR03920">
    <property type="entry name" value="T7SS_EccD"/>
    <property type="match status" value="1"/>
</dbReference>
<feature type="transmembrane region" description="Helical" evidence="7">
    <location>
        <begin position="196"/>
        <end position="216"/>
    </location>
</feature>
<keyword evidence="4 7" id="KW-0812">Transmembrane</keyword>
<feature type="transmembrane region" description="Helical" evidence="7">
    <location>
        <begin position="143"/>
        <end position="162"/>
    </location>
</feature>
<dbReference type="InterPro" id="IPR024962">
    <property type="entry name" value="YukD-like"/>
</dbReference>
<dbReference type="RefSeq" id="WP_272937660.1">
    <property type="nucleotide sequence ID" value="NZ_AP022560.1"/>
</dbReference>
<feature type="transmembrane region" description="Helical" evidence="7">
    <location>
        <begin position="452"/>
        <end position="479"/>
    </location>
</feature>
<gene>
    <name evidence="9" type="primary">eccD3</name>
    <name evidence="9" type="ORF">MMOR_00250</name>
</gene>
<dbReference type="PIRSF" id="PIRSF017804">
    <property type="entry name" value="Secretion_EccD1"/>
    <property type="match status" value="1"/>
</dbReference>
<evidence type="ECO:0000256" key="1">
    <source>
        <dbReference type="ARBA" id="ARBA00004651"/>
    </source>
</evidence>
<protein>
    <submittedName>
        <fullName evidence="9">ESX-3 secretion system protein EccD3</fullName>
    </submittedName>
</protein>
<accession>A0AAD1M493</accession>
<dbReference type="Gene3D" id="3.10.20.90">
    <property type="entry name" value="Phosphatidylinositol 3-kinase Catalytic Subunit, Chain A, domain 1"/>
    <property type="match status" value="1"/>
</dbReference>
<evidence type="ECO:0000256" key="7">
    <source>
        <dbReference type="SAM" id="Phobius"/>
    </source>
</evidence>
<evidence type="ECO:0000256" key="5">
    <source>
        <dbReference type="ARBA" id="ARBA00022989"/>
    </source>
</evidence>
<feature type="transmembrane region" description="Helical" evidence="7">
    <location>
        <begin position="168"/>
        <end position="189"/>
    </location>
</feature>
<feature type="transmembrane region" description="Helical" evidence="7">
    <location>
        <begin position="275"/>
        <end position="293"/>
    </location>
</feature>
<dbReference type="InterPro" id="IPR006707">
    <property type="entry name" value="T7SS_EccD"/>
</dbReference>
<feature type="transmembrane region" description="Helical" evidence="7">
    <location>
        <begin position="247"/>
        <end position="269"/>
    </location>
</feature>
<evidence type="ECO:0000259" key="8">
    <source>
        <dbReference type="Pfam" id="PF19053"/>
    </source>
</evidence>
<feature type="transmembrane region" description="Helical" evidence="7">
    <location>
        <begin position="392"/>
        <end position="411"/>
    </location>
</feature>
<name>A0AAD1M493_9MYCO</name>
<evidence type="ECO:0000313" key="10">
    <source>
        <dbReference type="Proteomes" id="UP000466681"/>
    </source>
</evidence>